<evidence type="ECO:0000313" key="5">
    <source>
        <dbReference type="Proteomes" id="UP000244915"/>
    </source>
</evidence>
<dbReference type="InterPro" id="IPR050463">
    <property type="entry name" value="Gfo/Idh/MocA_oxidrdct_glycsds"/>
</dbReference>
<dbReference type="OrthoDB" id="9776544at2"/>
<feature type="domain" description="Gfo/Idh/MocA-like oxidoreductase N-terminal" evidence="2">
    <location>
        <begin position="1"/>
        <end position="116"/>
    </location>
</feature>
<dbReference type="Proteomes" id="UP000244915">
    <property type="component" value="Plasmid unnamed4"/>
</dbReference>
<sequence length="428" mass="47617">MKIAIVGCGFVFDIYMRTIRAHPELEVKGVFDIRPDRMKAVQEHYGFATYDSFAGLLADPEVETIINLTNIGAHFEVSRQALEAGKHVYSEKPLTTSVEESQRLYDIAEANGVRLYAAPCNIFSDTVRTMFKAVEDGAIGKPLLVYAELDDNPIHLMEFETVKSPTGASWPLVEEIHEGCTYEHLGYHLVWICGLLGPAVSVTAFSSELIADKTREVPGMSGTPDYSVANLHFAGGASARITCSVVAPRDHRMRVIGYEGELTGDSYRHYRSPVFLERYSKGSLSARKFQSLRARPGLGRMFGIGGRRVRLARNWKSHAVEGDQQMRSSFKQRLVEWVRRREVYAQDKFAGIAEMARDLRDGQPQYLSPDFVKHVNELTLLVQGAGTDGIAVRPSTSFAPLGPIPGTQDAPDYSRAARPGLFERLLSR</sequence>
<dbReference type="GO" id="GO:0000166">
    <property type="term" value="F:nucleotide binding"/>
    <property type="evidence" value="ECO:0007669"/>
    <property type="project" value="InterPro"/>
</dbReference>
<keyword evidence="1" id="KW-0560">Oxidoreductase</keyword>
<keyword evidence="4" id="KW-0614">Plasmid</keyword>
<dbReference type="PANTHER" id="PTHR43818:SF11">
    <property type="entry name" value="BCDNA.GH03377"/>
    <property type="match status" value="1"/>
</dbReference>
<evidence type="ECO:0000256" key="1">
    <source>
        <dbReference type="ARBA" id="ARBA00023002"/>
    </source>
</evidence>
<dbReference type="SUPFAM" id="SSF55347">
    <property type="entry name" value="Glyceraldehyde-3-phosphate dehydrogenase-like, C-terminal domain"/>
    <property type="match status" value="1"/>
</dbReference>
<dbReference type="RefSeq" id="WP_108970826.1">
    <property type="nucleotide sequence ID" value="NZ_CP022194.1"/>
</dbReference>
<dbReference type="InterPro" id="IPR055170">
    <property type="entry name" value="GFO_IDH_MocA-like_dom"/>
</dbReference>
<dbReference type="Gene3D" id="3.40.50.720">
    <property type="entry name" value="NAD(P)-binding Rossmann-like Domain"/>
    <property type="match status" value="1"/>
</dbReference>
<name>A0A2U8HMF4_9RHOB</name>
<dbReference type="Pfam" id="PF01408">
    <property type="entry name" value="GFO_IDH_MocA"/>
    <property type="match status" value="1"/>
</dbReference>
<dbReference type="Gene3D" id="3.30.360.10">
    <property type="entry name" value="Dihydrodipicolinate Reductase, domain 2"/>
    <property type="match status" value="1"/>
</dbReference>
<proteinExistence type="predicted"/>
<dbReference type="PANTHER" id="PTHR43818">
    <property type="entry name" value="BCDNA.GH03377"/>
    <property type="match status" value="1"/>
</dbReference>
<accession>A0A2U8HMF4</accession>
<reference evidence="4 5" key="1">
    <citation type="submission" date="2017-06" db="EMBL/GenBank/DDBJ databases">
        <title>Yangia sp. YSBP01 complete genome sequence.</title>
        <authorList>
            <person name="Woo J.-H."/>
            <person name="Kim H.-S."/>
        </authorList>
    </citation>
    <scope>NUCLEOTIDE SEQUENCE [LARGE SCALE GENOMIC DNA]</scope>
    <source>
        <strain evidence="4 5">YSBP01</strain>
        <plasmid evidence="4 5">unnamed4</plasmid>
    </source>
</reference>
<geneLocation type="plasmid" evidence="4 5">
    <name>unnamed4</name>
</geneLocation>
<dbReference type="InterPro" id="IPR000683">
    <property type="entry name" value="Gfo/Idh/MocA-like_OxRdtase_N"/>
</dbReference>
<dbReference type="GO" id="GO:0016491">
    <property type="term" value="F:oxidoreductase activity"/>
    <property type="evidence" value="ECO:0007669"/>
    <property type="project" value="UniProtKB-KW"/>
</dbReference>
<dbReference type="Pfam" id="PF22725">
    <property type="entry name" value="GFO_IDH_MocA_C3"/>
    <property type="match status" value="1"/>
</dbReference>
<dbReference type="InterPro" id="IPR036291">
    <property type="entry name" value="NAD(P)-bd_dom_sf"/>
</dbReference>
<protein>
    <submittedName>
        <fullName evidence="4">Oxidoreductase</fullName>
    </submittedName>
</protein>
<feature type="domain" description="GFO/IDH/MocA-like oxidoreductase" evidence="3">
    <location>
        <begin position="127"/>
        <end position="262"/>
    </location>
</feature>
<organism evidence="4 5">
    <name type="scientific">Alloyangia pacifica</name>
    <dbReference type="NCBI Taxonomy" id="311180"/>
    <lineage>
        <taxon>Bacteria</taxon>
        <taxon>Pseudomonadati</taxon>
        <taxon>Pseudomonadota</taxon>
        <taxon>Alphaproteobacteria</taxon>
        <taxon>Rhodobacterales</taxon>
        <taxon>Roseobacteraceae</taxon>
        <taxon>Alloyangia</taxon>
    </lineage>
</organism>
<evidence type="ECO:0000259" key="3">
    <source>
        <dbReference type="Pfam" id="PF22725"/>
    </source>
</evidence>
<evidence type="ECO:0000313" key="4">
    <source>
        <dbReference type="EMBL" id="AWI86730.1"/>
    </source>
</evidence>
<dbReference type="KEGG" id="ypac:CEW88_23480"/>
<dbReference type="AlphaFoldDB" id="A0A2U8HMF4"/>
<dbReference type="SUPFAM" id="SSF51735">
    <property type="entry name" value="NAD(P)-binding Rossmann-fold domains"/>
    <property type="match status" value="1"/>
</dbReference>
<evidence type="ECO:0000259" key="2">
    <source>
        <dbReference type="Pfam" id="PF01408"/>
    </source>
</evidence>
<gene>
    <name evidence="4" type="ORF">CEW88_23480</name>
</gene>
<dbReference type="EMBL" id="CP022194">
    <property type="protein sequence ID" value="AWI86730.1"/>
    <property type="molecule type" value="Genomic_DNA"/>
</dbReference>